<dbReference type="KEGG" id="ska:CP970_16330"/>
<dbReference type="RefSeq" id="WP_055557063.1">
    <property type="nucleotide sequence ID" value="NZ_CP023699.1"/>
</dbReference>
<dbReference type="EMBL" id="CP023699">
    <property type="protein sequence ID" value="QEU92267.1"/>
    <property type="molecule type" value="Genomic_DNA"/>
</dbReference>
<keyword evidence="2" id="KW-1185">Reference proteome</keyword>
<dbReference type="Proteomes" id="UP000325529">
    <property type="component" value="Chromosome"/>
</dbReference>
<sequence length="387" mass="42857">MGRSLPSWDVPFAAESLPKEHLPLLMAVGTGMTDRIRFLEYFEEHAAEHHEGTYLLGLAHLQCGMPFGALLILSRLADERPEHVPVRVDLATALVHAGRPETARKVLEQTTETLTRRGGNLSARWLREVGERVAWIDRTMELRALEREFLVLRAAAWSEIPSEGAPSETLLLQAQTLCALGELDEDPAPLWEAAGIVVEVLAAAPGRISALEMLVRIARSGLPMSAQRGALDSLRQLAPGSPALKAARASTLEERALRRREGESEWYVIQGDIEHGDDETRQRAVERIQRRAMCGDYRSPFLAAWISFTSHADHADRSETLRGLSEEVTQETDMAPDDLLVIAESLARCGLRTEALDHARRCAHQTDDQDAATRAEAFMEALDGTTR</sequence>
<dbReference type="OrthoDB" id="304593at2"/>
<dbReference type="SUPFAM" id="SSF48452">
    <property type="entry name" value="TPR-like"/>
    <property type="match status" value="1"/>
</dbReference>
<name>A0A5J6GB82_STRKN</name>
<organism evidence="1 2">
    <name type="scientific">Streptomyces kanamyceticus</name>
    <dbReference type="NCBI Taxonomy" id="1967"/>
    <lineage>
        <taxon>Bacteria</taxon>
        <taxon>Bacillati</taxon>
        <taxon>Actinomycetota</taxon>
        <taxon>Actinomycetes</taxon>
        <taxon>Kitasatosporales</taxon>
        <taxon>Streptomycetaceae</taxon>
        <taxon>Streptomyces</taxon>
    </lineage>
</organism>
<gene>
    <name evidence="1" type="ORF">CP970_16330</name>
</gene>
<dbReference type="AlphaFoldDB" id="A0A5J6GB82"/>
<evidence type="ECO:0000313" key="1">
    <source>
        <dbReference type="EMBL" id="QEU92267.1"/>
    </source>
</evidence>
<protein>
    <submittedName>
        <fullName evidence="1">Tetratricopeptide repeat protein</fullName>
    </submittedName>
</protein>
<dbReference type="Gene3D" id="1.25.40.10">
    <property type="entry name" value="Tetratricopeptide repeat domain"/>
    <property type="match status" value="1"/>
</dbReference>
<evidence type="ECO:0000313" key="2">
    <source>
        <dbReference type="Proteomes" id="UP000325529"/>
    </source>
</evidence>
<dbReference type="Pfam" id="PF14559">
    <property type="entry name" value="TPR_19"/>
    <property type="match status" value="1"/>
</dbReference>
<dbReference type="InterPro" id="IPR011990">
    <property type="entry name" value="TPR-like_helical_dom_sf"/>
</dbReference>
<proteinExistence type="predicted"/>
<reference evidence="1 2" key="1">
    <citation type="submission" date="2017-09" db="EMBL/GenBank/DDBJ databases">
        <authorList>
            <person name="Lee N."/>
            <person name="Cho B.-K."/>
        </authorList>
    </citation>
    <scope>NUCLEOTIDE SEQUENCE [LARGE SCALE GENOMIC DNA]</scope>
    <source>
        <strain evidence="1 2">ATCC 12853</strain>
    </source>
</reference>
<accession>A0A5J6GB82</accession>